<feature type="compositionally biased region" description="Basic and acidic residues" evidence="1">
    <location>
        <begin position="52"/>
        <end position="64"/>
    </location>
</feature>
<dbReference type="Proteomes" id="UP000076502">
    <property type="component" value="Unassembled WGS sequence"/>
</dbReference>
<gene>
    <name evidence="2" type="ORF">WN55_08392</name>
</gene>
<evidence type="ECO:0000313" key="2">
    <source>
        <dbReference type="EMBL" id="KZC07620.1"/>
    </source>
</evidence>
<proteinExistence type="predicted"/>
<reference evidence="2 3" key="1">
    <citation type="submission" date="2015-07" db="EMBL/GenBank/DDBJ databases">
        <title>The genome of Dufourea novaeangliae.</title>
        <authorList>
            <person name="Pan H."/>
            <person name="Kapheim K."/>
        </authorList>
    </citation>
    <scope>NUCLEOTIDE SEQUENCE [LARGE SCALE GENOMIC DNA]</scope>
    <source>
        <strain evidence="2">0120121106</strain>
        <tissue evidence="2">Whole body</tissue>
    </source>
</reference>
<protein>
    <submittedName>
        <fullName evidence="2">Uncharacterized protein</fullName>
    </submittedName>
</protein>
<keyword evidence="3" id="KW-1185">Reference proteome</keyword>
<dbReference type="EMBL" id="KQ434827">
    <property type="protein sequence ID" value="KZC07620.1"/>
    <property type="molecule type" value="Genomic_DNA"/>
</dbReference>
<feature type="region of interest" description="Disordered" evidence="1">
    <location>
        <begin position="43"/>
        <end position="64"/>
    </location>
</feature>
<organism evidence="2 3">
    <name type="scientific">Dufourea novaeangliae</name>
    <name type="common">Sweat bee</name>
    <dbReference type="NCBI Taxonomy" id="178035"/>
    <lineage>
        <taxon>Eukaryota</taxon>
        <taxon>Metazoa</taxon>
        <taxon>Ecdysozoa</taxon>
        <taxon>Arthropoda</taxon>
        <taxon>Hexapoda</taxon>
        <taxon>Insecta</taxon>
        <taxon>Pterygota</taxon>
        <taxon>Neoptera</taxon>
        <taxon>Endopterygota</taxon>
        <taxon>Hymenoptera</taxon>
        <taxon>Apocrita</taxon>
        <taxon>Aculeata</taxon>
        <taxon>Apoidea</taxon>
        <taxon>Anthophila</taxon>
        <taxon>Halictidae</taxon>
        <taxon>Rophitinae</taxon>
        <taxon>Dufourea</taxon>
    </lineage>
</organism>
<evidence type="ECO:0000313" key="3">
    <source>
        <dbReference type="Proteomes" id="UP000076502"/>
    </source>
</evidence>
<dbReference type="AlphaFoldDB" id="A0A154P8Y9"/>
<sequence>MCKCNGLEAATQFSQRQGSTPRSTRGILFVFFFSIFLPPRENAPLSATQTETRAHTGEKKQEEL</sequence>
<evidence type="ECO:0000256" key="1">
    <source>
        <dbReference type="SAM" id="MobiDB-lite"/>
    </source>
</evidence>
<accession>A0A154P8Y9</accession>
<name>A0A154P8Y9_DUFNO</name>